<accession>A0A8S5U6B8</accession>
<name>A0A8S5U6B8_9CAUD</name>
<sequence length="35" mass="3969">MFAFVGLIIRHFHDAVKQAKSTIIAMTFCAILSWT</sequence>
<proteinExistence type="predicted"/>
<reference evidence="1" key="1">
    <citation type="journal article" date="2021" name="Proc. Natl. Acad. Sci. U.S.A.">
        <title>A Catalog of Tens of Thousands of Viruses from Human Metagenomes Reveals Hidden Associations with Chronic Diseases.</title>
        <authorList>
            <person name="Tisza M.J."/>
            <person name="Buck C.B."/>
        </authorList>
    </citation>
    <scope>NUCLEOTIDE SEQUENCE</scope>
    <source>
        <strain evidence="1">CtBCv9</strain>
    </source>
</reference>
<dbReference type="EMBL" id="BK016019">
    <property type="protein sequence ID" value="DAF89994.1"/>
    <property type="molecule type" value="Genomic_DNA"/>
</dbReference>
<organism evidence="1">
    <name type="scientific">Myoviridae sp. ctBCv9</name>
    <dbReference type="NCBI Taxonomy" id="2825045"/>
    <lineage>
        <taxon>Viruses</taxon>
        <taxon>Duplodnaviria</taxon>
        <taxon>Heunggongvirae</taxon>
        <taxon>Uroviricota</taxon>
        <taxon>Caudoviricetes</taxon>
    </lineage>
</organism>
<evidence type="ECO:0000313" key="1">
    <source>
        <dbReference type="EMBL" id="DAF89994.1"/>
    </source>
</evidence>
<protein>
    <submittedName>
        <fullName evidence="1">Uncharacterized protein</fullName>
    </submittedName>
</protein>